<accession>A0AAW1P311</accession>
<name>A0AAW1P311_9CHLO</name>
<dbReference type="PANTHER" id="PTHR13624:SF6">
    <property type="entry name" value="EMEI"/>
    <property type="match status" value="1"/>
</dbReference>
<comment type="subcellular location">
    <subcellularLocation>
        <location evidence="1">Membrane</location>
        <topology evidence="1">Multi-pass membrane protein</topology>
    </subcellularLocation>
</comment>
<evidence type="ECO:0000256" key="8">
    <source>
        <dbReference type="SAM" id="Phobius"/>
    </source>
</evidence>
<evidence type="ECO:0000313" key="10">
    <source>
        <dbReference type="Proteomes" id="UP001465755"/>
    </source>
</evidence>
<dbReference type="AlphaFoldDB" id="A0AAW1P311"/>
<feature type="region of interest" description="Disordered" evidence="7">
    <location>
        <begin position="38"/>
        <end position="62"/>
    </location>
</feature>
<keyword evidence="3 8" id="KW-0812">Transmembrane</keyword>
<keyword evidence="5 8" id="KW-0472">Membrane</keyword>
<reference evidence="9 10" key="1">
    <citation type="journal article" date="2024" name="Nat. Commun.">
        <title>Phylogenomics reveals the evolutionary origins of lichenization in chlorophyte algae.</title>
        <authorList>
            <person name="Puginier C."/>
            <person name="Libourel C."/>
            <person name="Otte J."/>
            <person name="Skaloud P."/>
            <person name="Haon M."/>
            <person name="Grisel S."/>
            <person name="Petersen M."/>
            <person name="Berrin J.G."/>
            <person name="Delaux P.M."/>
            <person name="Dal Grande F."/>
            <person name="Keller J."/>
        </authorList>
    </citation>
    <scope>NUCLEOTIDE SEQUENCE [LARGE SCALE GENOMIC DNA]</scope>
    <source>
        <strain evidence="9 10">SAG 2036</strain>
    </source>
</reference>
<evidence type="ECO:0000256" key="5">
    <source>
        <dbReference type="ARBA" id="ARBA00023136"/>
    </source>
</evidence>
<feature type="transmembrane region" description="Helical" evidence="8">
    <location>
        <begin position="309"/>
        <end position="330"/>
    </location>
</feature>
<feature type="transmembrane region" description="Helical" evidence="8">
    <location>
        <begin position="128"/>
        <end position="145"/>
    </location>
</feature>
<feature type="compositionally biased region" description="Polar residues" evidence="7">
    <location>
        <begin position="44"/>
        <end position="53"/>
    </location>
</feature>
<dbReference type="GO" id="GO:0016020">
    <property type="term" value="C:membrane"/>
    <property type="evidence" value="ECO:0007669"/>
    <property type="project" value="UniProtKB-SubCell"/>
</dbReference>
<evidence type="ECO:0000256" key="3">
    <source>
        <dbReference type="ARBA" id="ARBA00022692"/>
    </source>
</evidence>
<keyword evidence="4 8" id="KW-1133">Transmembrane helix</keyword>
<feature type="transmembrane region" description="Helical" evidence="8">
    <location>
        <begin position="377"/>
        <end position="396"/>
    </location>
</feature>
<dbReference type="Proteomes" id="UP001465755">
    <property type="component" value="Unassembled WGS sequence"/>
</dbReference>
<proteinExistence type="inferred from homology"/>
<feature type="transmembrane region" description="Helical" evidence="8">
    <location>
        <begin position="267"/>
        <end position="288"/>
    </location>
</feature>
<organism evidence="9 10">
    <name type="scientific">Symbiochloris irregularis</name>
    <dbReference type="NCBI Taxonomy" id="706552"/>
    <lineage>
        <taxon>Eukaryota</taxon>
        <taxon>Viridiplantae</taxon>
        <taxon>Chlorophyta</taxon>
        <taxon>core chlorophytes</taxon>
        <taxon>Trebouxiophyceae</taxon>
        <taxon>Trebouxiales</taxon>
        <taxon>Trebouxiaceae</taxon>
        <taxon>Symbiochloris</taxon>
    </lineage>
</organism>
<evidence type="ECO:0000256" key="6">
    <source>
        <dbReference type="ARBA" id="ARBA00023180"/>
    </source>
</evidence>
<dbReference type="EMBL" id="JALJOQ010000065">
    <property type="protein sequence ID" value="KAK9802925.1"/>
    <property type="molecule type" value="Genomic_DNA"/>
</dbReference>
<keyword evidence="6" id="KW-0325">Glycoprotein</keyword>
<comment type="caution">
    <text evidence="9">The sequence shown here is derived from an EMBL/GenBank/DDBJ whole genome shotgun (WGS) entry which is preliminary data.</text>
</comment>
<feature type="transmembrane region" description="Helical" evidence="8">
    <location>
        <begin position="226"/>
        <end position="247"/>
    </location>
</feature>
<dbReference type="PANTHER" id="PTHR13624">
    <property type="entry name" value="RE42071P"/>
    <property type="match status" value="1"/>
</dbReference>
<evidence type="ECO:0000256" key="7">
    <source>
        <dbReference type="SAM" id="MobiDB-lite"/>
    </source>
</evidence>
<comment type="similarity">
    <text evidence="2">Belongs to the TMEM161 family.</text>
</comment>
<keyword evidence="10" id="KW-1185">Reference proteome</keyword>
<sequence length="403" mass="43119">MTGYLTGLVPVALLYITVRWSLAARLLAGLTLWDVPQTDKEQENSPSKSPAKSRTSKHGSVAMRTAKQVNRFPGASSLTMFVTTKGVVEQHEVFESVNMLVISWVILAGTAGFEVLRAYLAGAAVSSLPAWLALAAVVVALYSLAEVDVVSKVVPAVERWYVLGIGMLGAAAAAVVLYGAPADVLDFDIDAASDQMGEAITAALQRLSPELDSAELRTDARVLHPFLMLLAGATSALVANAAMRAARSFELTVRTPQFANDFVQVSLWARTSLTLCMAGPPLIALLWATPAFQGVCGLRDREVGLARSLSLLSMGVVGLWGARASTQAYLHGSLVQWWTHKHSGRAEDDASSKRLGTFIKMKADFINALYCKVAAELAAPALLWLACGLILPLNALHRETMLM</sequence>
<protein>
    <submittedName>
        <fullName evidence="9">Uncharacterized protein</fullName>
    </submittedName>
</protein>
<evidence type="ECO:0000313" key="9">
    <source>
        <dbReference type="EMBL" id="KAK9802925.1"/>
    </source>
</evidence>
<evidence type="ECO:0000256" key="2">
    <source>
        <dbReference type="ARBA" id="ARBA00009706"/>
    </source>
</evidence>
<feature type="transmembrane region" description="Helical" evidence="8">
    <location>
        <begin position="97"/>
        <end position="116"/>
    </location>
</feature>
<evidence type="ECO:0000256" key="1">
    <source>
        <dbReference type="ARBA" id="ARBA00004141"/>
    </source>
</evidence>
<feature type="transmembrane region" description="Helical" evidence="8">
    <location>
        <begin position="160"/>
        <end position="180"/>
    </location>
</feature>
<evidence type="ECO:0000256" key="4">
    <source>
        <dbReference type="ARBA" id="ARBA00022989"/>
    </source>
</evidence>
<dbReference type="InterPro" id="IPR019395">
    <property type="entry name" value="Transmembrane_161A/B"/>
</dbReference>
<gene>
    <name evidence="9" type="ORF">WJX73_008386</name>
</gene>